<dbReference type="NCBIfam" id="TIGR00022">
    <property type="entry name" value="YhcH/YjgK/YiaL family protein"/>
    <property type="match status" value="1"/>
</dbReference>
<evidence type="ECO:0000313" key="3">
    <source>
        <dbReference type="EMBL" id="RGE65606.1"/>
    </source>
</evidence>
<name>A0A174S9I1_9FIRM</name>
<protein>
    <submittedName>
        <fullName evidence="1">Toxin-antitoxin biofilm protein TabA</fullName>
    </submittedName>
    <submittedName>
        <fullName evidence="3">YhcH/YjgK/YiaL family protein</fullName>
    </submittedName>
</protein>
<dbReference type="Gene3D" id="2.60.120.370">
    <property type="entry name" value="YhcH/YjgK/YiaL"/>
    <property type="match status" value="1"/>
</dbReference>
<dbReference type="GO" id="GO:0005829">
    <property type="term" value="C:cytosol"/>
    <property type="evidence" value="ECO:0007669"/>
    <property type="project" value="TreeGrafter"/>
</dbReference>
<reference evidence="5" key="2">
    <citation type="submission" date="2017-04" db="EMBL/GenBank/DDBJ databases">
        <title>Function of individual gut microbiota members based on whole genome sequencing of pure cultures obtained from chicken caecum.</title>
        <authorList>
            <person name="Medvecky M."/>
            <person name="Cejkova D."/>
            <person name="Polansky O."/>
            <person name="Karasova D."/>
            <person name="Kubasova T."/>
            <person name="Cizek A."/>
            <person name="Rychlik I."/>
        </authorList>
    </citation>
    <scope>NUCLEOTIDE SEQUENCE [LARGE SCALE GENOMIC DNA]</scope>
    <source>
        <strain evidence="5">An175</strain>
    </source>
</reference>
<proteinExistence type="predicted"/>
<evidence type="ECO:0000313" key="4">
    <source>
        <dbReference type="Proteomes" id="UP000095765"/>
    </source>
</evidence>
<dbReference type="RefSeq" id="WP_024730652.1">
    <property type="nucleotide sequence ID" value="NZ_CABIWA010000018.1"/>
</dbReference>
<dbReference type="EMBL" id="QVME01000012">
    <property type="protein sequence ID" value="RGE65606.1"/>
    <property type="molecule type" value="Genomic_DNA"/>
</dbReference>
<evidence type="ECO:0000313" key="5">
    <source>
        <dbReference type="Proteomes" id="UP000196386"/>
    </source>
</evidence>
<organism evidence="1 4">
    <name type="scientific">Anaerotruncus colihominis</name>
    <dbReference type="NCBI Taxonomy" id="169435"/>
    <lineage>
        <taxon>Bacteria</taxon>
        <taxon>Bacillati</taxon>
        <taxon>Bacillota</taxon>
        <taxon>Clostridia</taxon>
        <taxon>Eubacteriales</taxon>
        <taxon>Oscillospiraceae</taxon>
        <taxon>Anaerotruncus</taxon>
    </lineage>
</organism>
<dbReference type="SUPFAM" id="SSF51197">
    <property type="entry name" value="Clavaminate synthase-like"/>
    <property type="match status" value="1"/>
</dbReference>
<evidence type="ECO:0000313" key="6">
    <source>
        <dbReference type="Proteomes" id="UP000260828"/>
    </source>
</evidence>
<reference evidence="2" key="3">
    <citation type="journal article" date="2018" name="BMC Genomics">
        <title>Whole genome sequencing and function prediction of 133 gut anaerobes isolated from chicken caecum in pure cultures.</title>
        <authorList>
            <person name="Medvecky M."/>
            <person name="Cejkova D."/>
            <person name="Polansky O."/>
            <person name="Karasova D."/>
            <person name="Kubasova T."/>
            <person name="Cizek A."/>
            <person name="Rychlik I."/>
        </authorList>
    </citation>
    <scope>NUCLEOTIDE SEQUENCE</scope>
    <source>
        <strain evidence="2">An175</strain>
    </source>
</reference>
<dbReference type="GeneID" id="72462475"/>
<dbReference type="InterPro" id="IPR004375">
    <property type="entry name" value="NanQ/TabA/YiaL"/>
</dbReference>
<accession>A0A174S9I1</accession>
<sequence length="147" mass="16561">MIFDSIANLEKYREKIACVDGILAFVGRADQLKTGRYDFDGGFVLVQEGVTRPPEQAQFEAHDIYADLQLLCRGGERVEWADRAVLSESVPYDADKDIAFFHGSGVAFDLRPGMFYAVFPHDAHKPSCHVGGERPVTYRKLVFKFKV</sequence>
<dbReference type="PANTHER" id="PTHR34986">
    <property type="entry name" value="EVOLVED BETA-GALACTOSIDASE SUBUNIT BETA"/>
    <property type="match status" value="1"/>
</dbReference>
<dbReference type="AlphaFoldDB" id="A0A174S9I1"/>
<dbReference type="PANTHER" id="PTHR34986:SF1">
    <property type="entry name" value="PROTEIN YIAL"/>
    <property type="match status" value="1"/>
</dbReference>
<dbReference type="Proteomes" id="UP000095765">
    <property type="component" value="Unassembled WGS sequence"/>
</dbReference>
<dbReference type="Proteomes" id="UP000196386">
    <property type="component" value="Unassembled WGS sequence"/>
</dbReference>
<evidence type="ECO:0000313" key="1">
    <source>
        <dbReference type="EMBL" id="CUP92085.1"/>
    </source>
</evidence>
<dbReference type="OrthoDB" id="9792756at2"/>
<dbReference type="Proteomes" id="UP000260828">
    <property type="component" value="Unassembled WGS sequence"/>
</dbReference>
<gene>
    <name evidence="1" type="primary">tabA</name>
    <name evidence="2" type="ORF">B5F11_06855</name>
    <name evidence="3" type="ORF">DXC40_16455</name>
    <name evidence="1" type="ORF">ERS852551_02399</name>
</gene>
<dbReference type="InterPro" id="IPR037012">
    <property type="entry name" value="NanQ/TabA/YiaL_sf"/>
</dbReference>
<evidence type="ECO:0000313" key="2">
    <source>
        <dbReference type="EMBL" id="OUP70039.1"/>
    </source>
</evidence>
<reference evidence="3 6" key="4">
    <citation type="submission" date="2018-08" db="EMBL/GenBank/DDBJ databases">
        <title>A genome reference for cultivated species of the human gut microbiota.</title>
        <authorList>
            <person name="Zou Y."/>
            <person name="Xue W."/>
            <person name="Luo G."/>
        </authorList>
    </citation>
    <scope>NUCLEOTIDE SEQUENCE [LARGE SCALE GENOMIC DNA]</scope>
    <source>
        <strain evidence="3 6">TF05-12AC</strain>
    </source>
</reference>
<dbReference type="EMBL" id="NFKP01000006">
    <property type="protein sequence ID" value="OUP70039.1"/>
    <property type="molecule type" value="Genomic_DNA"/>
</dbReference>
<dbReference type="Pfam" id="PF04074">
    <property type="entry name" value="DUF386"/>
    <property type="match status" value="1"/>
</dbReference>
<dbReference type="EMBL" id="CZBE01000016">
    <property type="protein sequence ID" value="CUP92085.1"/>
    <property type="molecule type" value="Genomic_DNA"/>
</dbReference>
<reference evidence="1 4" key="1">
    <citation type="submission" date="2015-09" db="EMBL/GenBank/DDBJ databases">
        <authorList>
            <consortium name="Pathogen Informatics"/>
        </authorList>
    </citation>
    <scope>NUCLEOTIDE SEQUENCE [LARGE SCALE GENOMIC DNA]</scope>
    <source>
        <strain evidence="1 4">2789STDY5834939</strain>
    </source>
</reference>